<organism evidence="2 3">
    <name type="scientific">Pseudoalteromonas rubra</name>
    <dbReference type="NCBI Taxonomy" id="43658"/>
    <lineage>
        <taxon>Bacteria</taxon>
        <taxon>Pseudomonadati</taxon>
        <taxon>Pseudomonadota</taxon>
        <taxon>Gammaproteobacteria</taxon>
        <taxon>Alteromonadales</taxon>
        <taxon>Pseudoalteromonadaceae</taxon>
        <taxon>Pseudoalteromonas</taxon>
    </lineage>
</organism>
<evidence type="ECO:0000313" key="2">
    <source>
        <dbReference type="EMBL" id="KJZ04468.1"/>
    </source>
</evidence>
<feature type="chain" id="PRO_5002474905" description="SnoaL-like domain-containing protein" evidence="1">
    <location>
        <begin position="22"/>
        <end position="186"/>
    </location>
</feature>
<evidence type="ECO:0008006" key="4">
    <source>
        <dbReference type="Google" id="ProtNLM"/>
    </source>
</evidence>
<dbReference type="RefSeq" id="WP_046007403.1">
    <property type="nucleotide sequence ID" value="NZ_JXYA01000094.1"/>
</dbReference>
<dbReference type="AlphaFoldDB" id="A0A0F4QA15"/>
<evidence type="ECO:0000256" key="1">
    <source>
        <dbReference type="SAM" id="SignalP"/>
    </source>
</evidence>
<dbReference type="PATRIC" id="fig|43658.5.peg.4978"/>
<dbReference type="OrthoDB" id="9810091at2"/>
<gene>
    <name evidence="2" type="ORF">TW77_23495</name>
</gene>
<accession>A0A0F4QA15</accession>
<reference evidence="2 3" key="1">
    <citation type="journal article" date="2015" name="BMC Genomics">
        <title>Genome mining reveals unlocked bioactive potential of marine Gram-negative bacteria.</title>
        <authorList>
            <person name="Machado H."/>
            <person name="Sonnenschein E.C."/>
            <person name="Melchiorsen J."/>
            <person name="Gram L."/>
        </authorList>
    </citation>
    <scope>NUCLEOTIDE SEQUENCE [LARGE SCALE GENOMIC DNA]</scope>
    <source>
        <strain evidence="2 3">S2471</strain>
    </source>
</reference>
<name>A0A0F4QA15_9GAMM</name>
<comment type="caution">
    <text evidence="2">The sequence shown here is derived from an EMBL/GenBank/DDBJ whole genome shotgun (WGS) entry which is preliminary data.</text>
</comment>
<dbReference type="EMBL" id="JXYA01000094">
    <property type="protein sequence ID" value="KJZ04468.1"/>
    <property type="molecule type" value="Genomic_DNA"/>
</dbReference>
<keyword evidence="1" id="KW-0732">Signal</keyword>
<dbReference type="Proteomes" id="UP000033452">
    <property type="component" value="Unassembled WGS sequence"/>
</dbReference>
<proteinExistence type="predicted"/>
<feature type="signal peptide" evidence="1">
    <location>
        <begin position="1"/>
        <end position="21"/>
    </location>
</feature>
<sequence>MKYVRTLICFLLTAMSSVTIASESPEKLIEEHFEYLKSNATWKACKLYRNQDLRHLKEGLMTALLDAPSAEKQDATVLIFGEEASFDGIKKMSDIQFCESILQFAMQQTASPEVLELLRLTIIGKVMEGEHTAHVVARYFVELTDVPSQNVEVATVVKEGNTWKMTMPEAIASMGELFQQGMTQSK</sequence>
<evidence type="ECO:0000313" key="3">
    <source>
        <dbReference type="Proteomes" id="UP000033452"/>
    </source>
</evidence>
<protein>
    <recommendedName>
        <fullName evidence="4">SnoaL-like domain-containing protein</fullName>
    </recommendedName>
</protein>
<keyword evidence="3" id="KW-1185">Reference proteome</keyword>